<organism evidence="1">
    <name type="scientific">marine sediment metagenome</name>
    <dbReference type="NCBI Taxonomy" id="412755"/>
    <lineage>
        <taxon>unclassified sequences</taxon>
        <taxon>metagenomes</taxon>
        <taxon>ecological metagenomes</taxon>
    </lineage>
</organism>
<name>A0A0F9BMF6_9ZZZZ</name>
<sequence length="108" mass="12520">MSEYRQAICPVCGTAHGVEVTETVPGKPYIKLRRRNYWERVKDYDPNKPFGVIQETTGRGSFKLVGYFNPEEDKDGFFPLIKGRLLQALKEWVDKGWIAREEVDEVLL</sequence>
<evidence type="ECO:0000313" key="1">
    <source>
        <dbReference type="EMBL" id="KKL23039.1"/>
    </source>
</evidence>
<reference evidence="1" key="1">
    <citation type="journal article" date="2015" name="Nature">
        <title>Complex archaea that bridge the gap between prokaryotes and eukaryotes.</title>
        <authorList>
            <person name="Spang A."/>
            <person name="Saw J.H."/>
            <person name="Jorgensen S.L."/>
            <person name="Zaremba-Niedzwiedzka K."/>
            <person name="Martijn J."/>
            <person name="Lind A.E."/>
            <person name="van Eijk R."/>
            <person name="Schleper C."/>
            <person name="Guy L."/>
            <person name="Ettema T.J."/>
        </authorList>
    </citation>
    <scope>NUCLEOTIDE SEQUENCE</scope>
</reference>
<comment type="caution">
    <text evidence="1">The sequence shown here is derived from an EMBL/GenBank/DDBJ whole genome shotgun (WGS) entry which is preliminary data.</text>
</comment>
<protein>
    <submittedName>
        <fullName evidence="1">Uncharacterized protein</fullName>
    </submittedName>
</protein>
<dbReference type="AlphaFoldDB" id="A0A0F9BMF6"/>
<proteinExistence type="predicted"/>
<gene>
    <name evidence="1" type="ORF">LCGC14_2429370</name>
</gene>
<dbReference type="EMBL" id="LAZR01037122">
    <property type="protein sequence ID" value="KKL23039.1"/>
    <property type="molecule type" value="Genomic_DNA"/>
</dbReference>
<accession>A0A0F9BMF6</accession>